<accession>A0ACB9E5T1</accession>
<keyword evidence="2" id="KW-1185">Reference proteome</keyword>
<name>A0ACB9E5T1_CICIN</name>
<reference evidence="2" key="1">
    <citation type="journal article" date="2022" name="Mol. Ecol. Resour.">
        <title>The genomes of chicory, endive, great burdock and yacon provide insights into Asteraceae palaeo-polyploidization history and plant inulin production.</title>
        <authorList>
            <person name="Fan W."/>
            <person name="Wang S."/>
            <person name="Wang H."/>
            <person name="Wang A."/>
            <person name="Jiang F."/>
            <person name="Liu H."/>
            <person name="Zhao H."/>
            <person name="Xu D."/>
            <person name="Zhang Y."/>
        </authorList>
    </citation>
    <scope>NUCLEOTIDE SEQUENCE [LARGE SCALE GENOMIC DNA]</scope>
    <source>
        <strain evidence="2">cv. Punajuju</strain>
    </source>
</reference>
<dbReference type="Proteomes" id="UP001055811">
    <property type="component" value="Linkage Group LG04"/>
</dbReference>
<protein>
    <submittedName>
        <fullName evidence="1">Uncharacterized protein</fullName>
    </submittedName>
</protein>
<proteinExistence type="predicted"/>
<organism evidence="1 2">
    <name type="scientific">Cichorium intybus</name>
    <name type="common">Chicory</name>
    <dbReference type="NCBI Taxonomy" id="13427"/>
    <lineage>
        <taxon>Eukaryota</taxon>
        <taxon>Viridiplantae</taxon>
        <taxon>Streptophyta</taxon>
        <taxon>Embryophyta</taxon>
        <taxon>Tracheophyta</taxon>
        <taxon>Spermatophyta</taxon>
        <taxon>Magnoliopsida</taxon>
        <taxon>eudicotyledons</taxon>
        <taxon>Gunneridae</taxon>
        <taxon>Pentapetalae</taxon>
        <taxon>asterids</taxon>
        <taxon>campanulids</taxon>
        <taxon>Asterales</taxon>
        <taxon>Asteraceae</taxon>
        <taxon>Cichorioideae</taxon>
        <taxon>Cichorieae</taxon>
        <taxon>Cichoriinae</taxon>
        <taxon>Cichorium</taxon>
    </lineage>
</organism>
<evidence type="ECO:0000313" key="1">
    <source>
        <dbReference type="EMBL" id="KAI3754071.1"/>
    </source>
</evidence>
<dbReference type="EMBL" id="CM042012">
    <property type="protein sequence ID" value="KAI3754071.1"/>
    <property type="molecule type" value="Genomic_DNA"/>
</dbReference>
<comment type="caution">
    <text evidence="1">The sequence shown here is derived from an EMBL/GenBank/DDBJ whole genome shotgun (WGS) entry which is preliminary data.</text>
</comment>
<reference evidence="1 2" key="2">
    <citation type="journal article" date="2022" name="Mol. Ecol. Resour.">
        <title>The genomes of chicory, endive, great burdock and yacon provide insights into Asteraceae paleo-polyploidization history and plant inulin production.</title>
        <authorList>
            <person name="Fan W."/>
            <person name="Wang S."/>
            <person name="Wang H."/>
            <person name="Wang A."/>
            <person name="Jiang F."/>
            <person name="Liu H."/>
            <person name="Zhao H."/>
            <person name="Xu D."/>
            <person name="Zhang Y."/>
        </authorList>
    </citation>
    <scope>NUCLEOTIDE SEQUENCE [LARGE SCALE GENOMIC DNA]</scope>
    <source>
        <strain evidence="2">cv. Punajuju</strain>
        <tissue evidence="1">Leaves</tissue>
    </source>
</reference>
<sequence length="133" mass="15006">MRALLSAKRCCRSTGTSQDDQQQLILLYGLAEEKNGNNEPAGDMKTVAMLYHHEANVRDAKLKESIDVFLSRRNDQKENLDQFEKASNLCTTEMDITMLRVLLNLDVKHRKEHNENMRNEGQSDVGSAVGLGV</sequence>
<gene>
    <name evidence="1" type="ORF">L2E82_26188</name>
</gene>
<evidence type="ECO:0000313" key="2">
    <source>
        <dbReference type="Proteomes" id="UP001055811"/>
    </source>
</evidence>